<dbReference type="InterPro" id="IPR051053">
    <property type="entry name" value="ECH/Chromodomain_protein"/>
</dbReference>
<dbReference type="InterPro" id="IPR029045">
    <property type="entry name" value="ClpP/crotonase-like_dom_sf"/>
</dbReference>
<dbReference type="CDD" id="cd06558">
    <property type="entry name" value="crotonase-like"/>
    <property type="match status" value="1"/>
</dbReference>
<comment type="caution">
    <text evidence="5">The sequence shown here is derived from an EMBL/GenBank/DDBJ whole genome shotgun (WGS) entry which is preliminary data.</text>
</comment>
<name>A0ABS5Q8S5_9PROT</name>
<dbReference type="InterPro" id="IPR014748">
    <property type="entry name" value="Enoyl-CoA_hydra_C"/>
</dbReference>
<organism evidence="5 6">
    <name type="scientific">Roseococcus pinisoli</name>
    <dbReference type="NCBI Taxonomy" id="2835040"/>
    <lineage>
        <taxon>Bacteria</taxon>
        <taxon>Pseudomonadati</taxon>
        <taxon>Pseudomonadota</taxon>
        <taxon>Alphaproteobacteria</taxon>
        <taxon>Acetobacterales</taxon>
        <taxon>Roseomonadaceae</taxon>
        <taxon>Roseococcus</taxon>
    </lineage>
</organism>
<dbReference type="RefSeq" id="WP_213668748.1">
    <property type="nucleotide sequence ID" value="NZ_JAHCDA010000001.1"/>
</dbReference>
<dbReference type="Gene3D" id="3.90.226.10">
    <property type="entry name" value="2-enoyl-CoA Hydratase, Chain A, domain 1"/>
    <property type="match status" value="1"/>
</dbReference>
<dbReference type="Proteomes" id="UP000766336">
    <property type="component" value="Unassembled WGS sequence"/>
</dbReference>
<reference evidence="5 6" key="1">
    <citation type="submission" date="2021-05" db="EMBL/GenBank/DDBJ databases">
        <title>Roseococcus sp. XZZS9, whole genome shotgun sequencing project.</title>
        <authorList>
            <person name="Zhao G."/>
            <person name="Shen L."/>
        </authorList>
    </citation>
    <scope>NUCLEOTIDE SEQUENCE [LARGE SCALE GENOMIC DNA]</scope>
    <source>
        <strain evidence="5 6">XZZS9</strain>
    </source>
</reference>
<protein>
    <submittedName>
        <fullName evidence="5">Enoyl-CoA hydratase/isomerase family protein</fullName>
    </submittedName>
</protein>
<sequence length="248" mass="25922">MSEHVLIERDGTVLTIRLNRPDKKNALTREMYNAMGEALSQAAGDDGVHAVILAGGQDFTAGNDLKDFASVGDRPAGEPGSAFNFLENIVAFPKPVIAAVRGYAVGIGTTMLLHCDVVVASETARLQMPFTRLGLVPEAGSSLLLAGRVGVAKANWWLLSGAQISGAEAAASGLASRAVPDNEVDPAALEMAKTLAALPPGAMAETKRLVRAPQAAALAEVMAAERVAFGERLRTEEAQAIFASFLKK</sequence>
<dbReference type="EMBL" id="JAHCDA010000001">
    <property type="protein sequence ID" value="MBS7810109.1"/>
    <property type="molecule type" value="Genomic_DNA"/>
</dbReference>
<evidence type="ECO:0000313" key="5">
    <source>
        <dbReference type="EMBL" id="MBS7810109.1"/>
    </source>
</evidence>
<evidence type="ECO:0000256" key="4">
    <source>
        <dbReference type="ARBA" id="ARBA00023235"/>
    </source>
</evidence>
<dbReference type="PANTHER" id="PTHR43684:SF1">
    <property type="entry name" value="ENOYL-COA DELTA ISOMERASE 2"/>
    <property type="match status" value="1"/>
</dbReference>
<keyword evidence="3" id="KW-0576">Peroxisome</keyword>
<dbReference type="PANTHER" id="PTHR43684">
    <property type="match status" value="1"/>
</dbReference>
<dbReference type="SUPFAM" id="SSF52096">
    <property type="entry name" value="ClpP/crotonase"/>
    <property type="match status" value="1"/>
</dbReference>
<dbReference type="Gene3D" id="1.10.12.10">
    <property type="entry name" value="Lyase 2-enoyl-coa Hydratase, Chain A, domain 2"/>
    <property type="match status" value="1"/>
</dbReference>
<evidence type="ECO:0000256" key="1">
    <source>
        <dbReference type="ARBA" id="ARBA00004275"/>
    </source>
</evidence>
<keyword evidence="4" id="KW-0413">Isomerase</keyword>
<dbReference type="InterPro" id="IPR001753">
    <property type="entry name" value="Enoyl-CoA_hydra/iso"/>
</dbReference>
<evidence type="ECO:0000313" key="6">
    <source>
        <dbReference type="Proteomes" id="UP000766336"/>
    </source>
</evidence>
<proteinExistence type="inferred from homology"/>
<evidence type="ECO:0000256" key="2">
    <source>
        <dbReference type="ARBA" id="ARBA00005254"/>
    </source>
</evidence>
<dbReference type="Pfam" id="PF00378">
    <property type="entry name" value="ECH_1"/>
    <property type="match status" value="1"/>
</dbReference>
<keyword evidence="6" id="KW-1185">Reference proteome</keyword>
<gene>
    <name evidence="5" type="ORF">KHU32_04110</name>
</gene>
<comment type="subcellular location">
    <subcellularLocation>
        <location evidence="1">Peroxisome</location>
    </subcellularLocation>
</comment>
<accession>A0ABS5Q8S5</accession>
<comment type="similarity">
    <text evidence="2">Belongs to the enoyl-CoA hydratase/isomerase family.</text>
</comment>
<evidence type="ECO:0000256" key="3">
    <source>
        <dbReference type="ARBA" id="ARBA00023140"/>
    </source>
</evidence>